<dbReference type="OrthoDB" id="9780932at2"/>
<comment type="caution">
    <text evidence="3">The sequence shown here is derived from an EMBL/GenBank/DDBJ whole genome shotgun (WGS) entry which is preliminary data.</text>
</comment>
<dbReference type="RefSeq" id="WP_070371548.1">
    <property type="nucleotide sequence ID" value="NZ_LKEU01000033.1"/>
</dbReference>
<dbReference type="AlphaFoldDB" id="A0A1F2PFI1"/>
<dbReference type="InterPro" id="IPR029059">
    <property type="entry name" value="AB_hydrolase_5"/>
</dbReference>
<dbReference type="InterPro" id="IPR029058">
    <property type="entry name" value="AB_hydrolase_fold"/>
</dbReference>
<evidence type="ECO:0000313" key="4">
    <source>
        <dbReference type="Proteomes" id="UP000176244"/>
    </source>
</evidence>
<keyword evidence="1" id="KW-0812">Transmembrane</keyword>
<dbReference type="Pfam" id="PF12695">
    <property type="entry name" value="Abhydrolase_5"/>
    <property type="match status" value="1"/>
</dbReference>
<evidence type="ECO:0000259" key="2">
    <source>
        <dbReference type="Pfam" id="PF12695"/>
    </source>
</evidence>
<evidence type="ECO:0000256" key="1">
    <source>
        <dbReference type="SAM" id="Phobius"/>
    </source>
</evidence>
<feature type="transmembrane region" description="Helical" evidence="1">
    <location>
        <begin position="12"/>
        <end position="30"/>
    </location>
</feature>
<dbReference type="STRING" id="52694.ACWI_22580"/>
<keyword evidence="3" id="KW-0378">Hydrolase</keyword>
<name>A0A1F2PFI1_9FIRM</name>
<dbReference type="GO" id="GO:0016787">
    <property type="term" value="F:hydrolase activity"/>
    <property type="evidence" value="ECO:0007669"/>
    <property type="project" value="UniProtKB-KW"/>
</dbReference>
<feature type="domain" description="Alpha/beta hydrolase fold-5" evidence="2">
    <location>
        <begin position="71"/>
        <end position="232"/>
    </location>
</feature>
<proteinExistence type="predicted"/>
<keyword evidence="1" id="KW-0472">Membrane</keyword>
<gene>
    <name evidence="3" type="ORF">ACWI_22580</name>
</gene>
<dbReference type="SUPFAM" id="SSF53474">
    <property type="entry name" value="alpha/beta-Hydrolases"/>
    <property type="match status" value="1"/>
</dbReference>
<organism evidence="3 4">
    <name type="scientific">Acetobacterium wieringae</name>
    <dbReference type="NCBI Taxonomy" id="52694"/>
    <lineage>
        <taxon>Bacteria</taxon>
        <taxon>Bacillati</taxon>
        <taxon>Bacillota</taxon>
        <taxon>Clostridia</taxon>
        <taxon>Eubacteriales</taxon>
        <taxon>Eubacteriaceae</taxon>
        <taxon>Acetobacterium</taxon>
    </lineage>
</organism>
<accession>A0A1F2PFI1</accession>
<reference evidence="3 4" key="1">
    <citation type="submission" date="2015-09" db="EMBL/GenBank/DDBJ databases">
        <title>Genome sequence of Acetobacterium wieringae DSM 1911.</title>
        <authorList>
            <person name="Poehlein A."/>
            <person name="Bengelsdorf F.R."/>
            <person name="Schiel-Bengelsdorf B."/>
            <person name="Duerre P."/>
            <person name="Daniel R."/>
        </authorList>
    </citation>
    <scope>NUCLEOTIDE SEQUENCE [LARGE SCALE GENOMIC DNA]</scope>
    <source>
        <strain evidence="3 4">DSM 1911</strain>
    </source>
</reference>
<dbReference type="Proteomes" id="UP000176244">
    <property type="component" value="Unassembled WGS sequence"/>
</dbReference>
<evidence type="ECO:0000313" key="3">
    <source>
        <dbReference type="EMBL" id="OFV70058.1"/>
    </source>
</evidence>
<protein>
    <submittedName>
        <fullName evidence="3">Alpha/beta hydrolase family protein</fullName>
    </submittedName>
</protein>
<dbReference type="EMBL" id="LKEU01000033">
    <property type="protein sequence ID" value="OFV70058.1"/>
    <property type="molecule type" value="Genomic_DNA"/>
</dbReference>
<keyword evidence="1" id="KW-1133">Transmembrane helix</keyword>
<dbReference type="Gene3D" id="3.40.50.1820">
    <property type="entry name" value="alpha/beta hydrolase"/>
    <property type="match status" value="1"/>
</dbReference>
<sequence length="246" mass="26509">MKERKTAKKIVKILGIVLVALVIGILTYLGDYYHADQTAHDALISSDQVNVREEGNLTIFMPTAGQNETGFIFYPGGKVEDIAYAPLVRALAEQGYPAVIVGMPFNLAVFNINGADAVMETIPEIENWVMVGHSLGGAMASDYLAEHEDQVSGLVLLGAYPNESLTQSSHPVLSLYGSADQIIDQQGLAKGRDKMPREASYYEIAGGNHSGFGNYGLQAGDGTASITQAEQQVITVEKIMEIWKGN</sequence>